<sequence>MCAVNSEARITLSLLCLSTNFIFDVHSVFVSCTSYNYQLILYSVPFIWHIHQFDDKSSWIGKPNSLICVVKYSIEVAHEGIAKNPKFIVSGWHLRECNNASPVGLLNDVLLSFKLKFIHNSVAPKFESDCWIIGNCTAVNRFEFCHAERIQYLLDVFGGSNYERSPTIDGCHESSWDSRIA</sequence>
<evidence type="ECO:0000313" key="1">
    <source>
        <dbReference type="WBParaSite" id="HPLM_0001854301-mRNA-1"/>
    </source>
</evidence>
<proteinExistence type="predicted"/>
<organism evidence="1">
    <name type="scientific">Haemonchus placei</name>
    <name type="common">Barber's pole worm</name>
    <dbReference type="NCBI Taxonomy" id="6290"/>
    <lineage>
        <taxon>Eukaryota</taxon>
        <taxon>Metazoa</taxon>
        <taxon>Ecdysozoa</taxon>
        <taxon>Nematoda</taxon>
        <taxon>Chromadorea</taxon>
        <taxon>Rhabditida</taxon>
        <taxon>Rhabditina</taxon>
        <taxon>Rhabditomorpha</taxon>
        <taxon>Strongyloidea</taxon>
        <taxon>Trichostrongylidae</taxon>
        <taxon>Haemonchus</taxon>
    </lineage>
</organism>
<accession>A0A0N4X2F7</accession>
<dbReference type="AlphaFoldDB" id="A0A0N4X2F7"/>
<protein>
    <submittedName>
        <fullName evidence="1">C-type lectin domain-containing protein</fullName>
    </submittedName>
</protein>
<dbReference type="WBParaSite" id="HPLM_0001854301-mRNA-1">
    <property type="protein sequence ID" value="HPLM_0001854301-mRNA-1"/>
    <property type="gene ID" value="HPLM_0001854301"/>
</dbReference>
<reference evidence="1" key="1">
    <citation type="submission" date="2017-02" db="UniProtKB">
        <authorList>
            <consortium name="WormBaseParasite"/>
        </authorList>
    </citation>
    <scope>IDENTIFICATION</scope>
</reference>
<name>A0A0N4X2F7_HAEPC</name>